<dbReference type="PROSITE" id="PS50292">
    <property type="entry name" value="PEROXIDASE_3"/>
    <property type="match status" value="1"/>
</dbReference>
<dbReference type="PANTHER" id="PTHR11475">
    <property type="entry name" value="OXIDASE/PEROXIDASE"/>
    <property type="match status" value="1"/>
</dbReference>
<organism evidence="1 2">
    <name type="scientific">Ilyodon furcidens</name>
    <name type="common">goldbreast splitfin</name>
    <dbReference type="NCBI Taxonomy" id="33524"/>
    <lineage>
        <taxon>Eukaryota</taxon>
        <taxon>Metazoa</taxon>
        <taxon>Chordata</taxon>
        <taxon>Craniata</taxon>
        <taxon>Vertebrata</taxon>
        <taxon>Euteleostomi</taxon>
        <taxon>Actinopterygii</taxon>
        <taxon>Neopterygii</taxon>
        <taxon>Teleostei</taxon>
        <taxon>Neoteleostei</taxon>
        <taxon>Acanthomorphata</taxon>
        <taxon>Ovalentaria</taxon>
        <taxon>Atherinomorphae</taxon>
        <taxon>Cyprinodontiformes</taxon>
        <taxon>Goodeidae</taxon>
        <taxon>Ilyodon</taxon>
    </lineage>
</organism>
<name>A0ABV0UJW0_9TELE</name>
<gene>
    <name evidence="1" type="ORF">ILYODFUR_021363</name>
</gene>
<dbReference type="InterPro" id="IPR019791">
    <property type="entry name" value="Haem_peroxidase_animal"/>
</dbReference>
<proteinExistence type="predicted"/>
<dbReference type="Pfam" id="PF03098">
    <property type="entry name" value="An_peroxidase"/>
    <property type="match status" value="1"/>
</dbReference>
<comment type="caution">
    <text evidence="1">The sequence shown here is derived from an EMBL/GenBank/DDBJ whole genome shotgun (WGS) entry which is preliminary data.</text>
</comment>
<feature type="non-terminal residue" evidence="1">
    <location>
        <position position="1"/>
    </location>
</feature>
<dbReference type="Gene3D" id="1.10.640.10">
    <property type="entry name" value="Haem peroxidase domain superfamily, animal type"/>
    <property type="match status" value="1"/>
</dbReference>
<dbReference type="InterPro" id="IPR010255">
    <property type="entry name" value="Haem_peroxidase_sf"/>
</dbReference>
<sequence length="153" mass="18077">DERTNENIGLAALHTLMMREHNRLVCTLALLNPHWEVERLYREACKIMGGYFQVITYRDWLLHIVGPEAISRQLSTYPGYNKDNDPSIADVFATAAYRFAHLMVQPFIFRLDENYQDHPKYPTELLHRTMFAPWRIVFEGNYLKPHNPQVENE</sequence>
<reference evidence="1 2" key="1">
    <citation type="submission" date="2021-06" db="EMBL/GenBank/DDBJ databases">
        <authorList>
            <person name="Palmer J.M."/>
        </authorList>
    </citation>
    <scope>NUCLEOTIDE SEQUENCE [LARGE SCALE GENOMIC DNA]</scope>
    <source>
        <strain evidence="2">if_2019</strain>
        <tissue evidence="1">Muscle</tissue>
    </source>
</reference>
<dbReference type="SUPFAM" id="SSF48113">
    <property type="entry name" value="Heme-dependent peroxidases"/>
    <property type="match status" value="1"/>
</dbReference>
<dbReference type="Proteomes" id="UP001482620">
    <property type="component" value="Unassembled WGS sequence"/>
</dbReference>
<accession>A0ABV0UJW0</accession>
<evidence type="ECO:0000313" key="2">
    <source>
        <dbReference type="Proteomes" id="UP001482620"/>
    </source>
</evidence>
<dbReference type="PANTHER" id="PTHR11475:SF63">
    <property type="entry name" value="EOSINOPHIL PEROXIDASE"/>
    <property type="match status" value="1"/>
</dbReference>
<dbReference type="EMBL" id="JAHRIQ010071786">
    <property type="protein sequence ID" value="MEQ2244842.1"/>
    <property type="molecule type" value="Genomic_DNA"/>
</dbReference>
<evidence type="ECO:0008006" key="3">
    <source>
        <dbReference type="Google" id="ProtNLM"/>
    </source>
</evidence>
<dbReference type="PRINTS" id="PR00457">
    <property type="entry name" value="ANPEROXIDASE"/>
</dbReference>
<evidence type="ECO:0000313" key="1">
    <source>
        <dbReference type="EMBL" id="MEQ2244842.1"/>
    </source>
</evidence>
<protein>
    <recommendedName>
        <fullName evidence="3">Peroxidase</fullName>
    </recommendedName>
</protein>
<keyword evidence="2" id="KW-1185">Reference proteome</keyword>
<dbReference type="InterPro" id="IPR037120">
    <property type="entry name" value="Haem_peroxidase_sf_animal"/>
</dbReference>